<evidence type="ECO:0000256" key="6">
    <source>
        <dbReference type="ARBA" id="ARBA00023136"/>
    </source>
</evidence>
<evidence type="ECO:0000256" key="2">
    <source>
        <dbReference type="ARBA" id="ARBA00022448"/>
    </source>
</evidence>
<feature type="transmembrane region" description="Helical" evidence="7">
    <location>
        <begin position="141"/>
        <end position="159"/>
    </location>
</feature>
<evidence type="ECO:0000256" key="5">
    <source>
        <dbReference type="ARBA" id="ARBA00022989"/>
    </source>
</evidence>
<dbReference type="PANTHER" id="PTHR43744:SF8">
    <property type="entry name" value="SN-GLYCEROL-3-PHOSPHATE TRANSPORT SYSTEM PERMEASE PROTEIN UGPE"/>
    <property type="match status" value="1"/>
</dbReference>
<dbReference type="EMBL" id="BOPG01000022">
    <property type="protein sequence ID" value="GIJ55767.1"/>
    <property type="molecule type" value="Genomic_DNA"/>
</dbReference>
<evidence type="ECO:0000256" key="7">
    <source>
        <dbReference type="RuleBase" id="RU363032"/>
    </source>
</evidence>
<evidence type="ECO:0000313" key="10">
    <source>
        <dbReference type="Proteomes" id="UP000612585"/>
    </source>
</evidence>
<keyword evidence="5 7" id="KW-1133">Transmembrane helix</keyword>
<dbReference type="GO" id="GO:0005886">
    <property type="term" value="C:plasma membrane"/>
    <property type="evidence" value="ECO:0007669"/>
    <property type="project" value="UniProtKB-SubCell"/>
</dbReference>
<keyword evidence="4 7" id="KW-0812">Transmembrane</keyword>
<keyword evidence="3" id="KW-1003">Cell membrane</keyword>
<evidence type="ECO:0000256" key="3">
    <source>
        <dbReference type="ARBA" id="ARBA00022475"/>
    </source>
</evidence>
<dbReference type="Pfam" id="PF00528">
    <property type="entry name" value="BPD_transp_1"/>
    <property type="match status" value="1"/>
</dbReference>
<evidence type="ECO:0000256" key="4">
    <source>
        <dbReference type="ARBA" id="ARBA00022692"/>
    </source>
</evidence>
<evidence type="ECO:0000259" key="8">
    <source>
        <dbReference type="PROSITE" id="PS50928"/>
    </source>
</evidence>
<evidence type="ECO:0000256" key="1">
    <source>
        <dbReference type="ARBA" id="ARBA00004651"/>
    </source>
</evidence>
<name>A0A8J4E186_9ACTN</name>
<feature type="transmembrane region" description="Helical" evidence="7">
    <location>
        <begin position="244"/>
        <end position="265"/>
    </location>
</feature>
<protein>
    <submittedName>
        <fullName evidence="9">Sugar ABC transporter permease</fullName>
    </submittedName>
</protein>
<dbReference type="SUPFAM" id="SSF161098">
    <property type="entry name" value="MetI-like"/>
    <property type="match status" value="1"/>
</dbReference>
<evidence type="ECO:0000313" key="9">
    <source>
        <dbReference type="EMBL" id="GIJ55767.1"/>
    </source>
</evidence>
<comment type="caution">
    <text evidence="9">The sequence shown here is derived from an EMBL/GenBank/DDBJ whole genome shotgun (WGS) entry which is preliminary data.</text>
</comment>
<dbReference type="Gene3D" id="1.10.3720.10">
    <property type="entry name" value="MetI-like"/>
    <property type="match status" value="1"/>
</dbReference>
<dbReference type="CDD" id="cd06261">
    <property type="entry name" value="TM_PBP2"/>
    <property type="match status" value="1"/>
</dbReference>
<dbReference type="PANTHER" id="PTHR43744">
    <property type="entry name" value="ABC TRANSPORTER PERMEASE PROTEIN MG189-RELATED-RELATED"/>
    <property type="match status" value="1"/>
</dbReference>
<dbReference type="InterPro" id="IPR035906">
    <property type="entry name" value="MetI-like_sf"/>
</dbReference>
<feature type="transmembrane region" description="Helical" evidence="7">
    <location>
        <begin position="107"/>
        <end position="129"/>
    </location>
</feature>
<organism evidence="9 10">
    <name type="scientific">Virgisporangium aurantiacum</name>
    <dbReference type="NCBI Taxonomy" id="175570"/>
    <lineage>
        <taxon>Bacteria</taxon>
        <taxon>Bacillati</taxon>
        <taxon>Actinomycetota</taxon>
        <taxon>Actinomycetes</taxon>
        <taxon>Micromonosporales</taxon>
        <taxon>Micromonosporaceae</taxon>
        <taxon>Virgisporangium</taxon>
    </lineage>
</organism>
<sequence length="280" mass="30230">MTPMRAVKTTAFHAVSGALAVAFLFPLVWAFLNSVKSPEEASRVPPTWFPQSLSLENYSGLTSYGEGLGTYLFNSIVLSVLTIIGTVLVCVLGGYGFARYRFRGRGALFGVTLAILMVPYATILLPLYIVLGELGLQNSLIGLSLVLIMFQLPFGVFMMRNSFESVPRELEEAALVDGCSDFGAMRHVSLRIVVPGVVTVALFAFLTSWNEFLAPLIFLNDGGKYTLPIMLVNIRSGAYGAIDYGALQAGVVVAMIPCLVLYVALQRFYVSGLVAGAMRG</sequence>
<accession>A0A8J4E186</accession>
<keyword evidence="6 7" id="KW-0472">Membrane</keyword>
<dbReference type="GO" id="GO:0055085">
    <property type="term" value="P:transmembrane transport"/>
    <property type="evidence" value="ECO:0007669"/>
    <property type="project" value="InterPro"/>
</dbReference>
<feature type="domain" description="ABC transmembrane type-1" evidence="8">
    <location>
        <begin position="72"/>
        <end position="265"/>
    </location>
</feature>
<dbReference type="InterPro" id="IPR000515">
    <property type="entry name" value="MetI-like"/>
</dbReference>
<reference evidence="9" key="1">
    <citation type="submission" date="2021-01" db="EMBL/GenBank/DDBJ databases">
        <title>Whole genome shotgun sequence of Virgisporangium aurantiacum NBRC 16421.</title>
        <authorList>
            <person name="Komaki H."/>
            <person name="Tamura T."/>
        </authorList>
    </citation>
    <scope>NUCLEOTIDE SEQUENCE</scope>
    <source>
        <strain evidence="9">NBRC 16421</strain>
    </source>
</reference>
<feature type="transmembrane region" description="Helical" evidence="7">
    <location>
        <begin position="188"/>
        <end position="206"/>
    </location>
</feature>
<gene>
    <name evidence="9" type="ORF">Vau01_032830</name>
</gene>
<dbReference type="AlphaFoldDB" id="A0A8J4E186"/>
<keyword evidence="10" id="KW-1185">Reference proteome</keyword>
<keyword evidence="2 7" id="KW-0813">Transport</keyword>
<dbReference type="Proteomes" id="UP000612585">
    <property type="component" value="Unassembled WGS sequence"/>
</dbReference>
<comment type="similarity">
    <text evidence="7">Belongs to the binding-protein-dependent transport system permease family.</text>
</comment>
<feature type="transmembrane region" description="Helical" evidence="7">
    <location>
        <begin position="71"/>
        <end position="95"/>
    </location>
</feature>
<proteinExistence type="inferred from homology"/>
<comment type="subcellular location">
    <subcellularLocation>
        <location evidence="1 7">Cell membrane</location>
        <topology evidence="1 7">Multi-pass membrane protein</topology>
    </subcellularLocation>
</comment>
<dbReference type="PROSITE" id="PS50928">
    <property type="entry name" value="ABC_TM1"/>
    <property type="match status" value="1"/>
</dbReference>